<reference evidence="2 3" key="1">
    <citation type="journal article" date="2016" name="Nat. Commun.">
        <title>Thousands of microbial genomes shed light on interconnected biogeochemical processes in an aquifer system.</title>
        <authorList>
            <person name="Anantharaman K."/>
            <person name="Brown C.T."/>
            <person name="Hug L.A."/>
            <person name="Sharon I."/>
            <person name="Castelle C.J."/>
            <person name="Probst A.J."/>
            <person name="Thomas B.C."/>
            <person name="Singh A."/>
            <person name="Wilkins M.J."/>
            <person name="Karaoz U."/>
            <person name="Brodie E.L."/>
            <person name="Williams K.H."/>
            <person name="Hubbard S.S."/>
            <person name="Banfield J.F."/>
        </authorList>
    </citation>
    <scope>NUCLEOTIDE SEQUENCE [LARGE SCALE GENOMIC DNA]</scope>
</reference>
<feature type="transmembrane region" description="Helical" evidence="1">
    <location>
        <begin position="40"/>
        <end position="62"/>
    </location>
</feature>
<keyword evidence="1" id="KW-0812">Transmembrane</keyword>
<name>A0A1G2FH84_9BACT</name>
<dbReference type="InterPro" id="IPR014509">
    <property type="entry name" value="YjdF-like"/>
</dbReference>
<dbReference type="EMBL" id="MHNB01000018">
    <property type="protein sequence ID" value="OGZ36948.1"/>
    <property type="molecule type" value="Genomic_DNA"/>
</dbReference>
<dbReference type="Proteomes" id="UP000177061">
    <property type="component" value="Unassembled WGS sequence"/>
</dbReference>
<evidence type="ECO:0000256" key="1">
    <source>
        <dbReference type="SAM" id="Phobius"/>
    </source>
</evidence>
<evidence type="ECO:0000313" key="3">
    <source>
        <dbReference type="Proteomes" id="UP000177061"/>
    </source>
</evidence>
<dbReference type="Pfam" id="PF09997">
    <property type="entry name" value="DUF2238"/>
    <property type="match status" value="1"/>
</dbReference>
<keyword evidence="1" id="KW-0472">Membrane</keyword>
<proteinExistence type="predicted"/>
<feature type="transmembrane region" description="Helical" evidence="1">
    <location>
        <begin position="12"/>
        <end position="34"/>
    </location>
</feature>
<comment type="caution">
    <text evidence="2">The sequence shown here is derived from an EMBL/GenBank/DDBJ whole genome shotgun (WGS) entry which is preliminary data.</text>
</comment>
<organism evidence="2 3">
    <name type="scientific">Candidatus Portnoybacteria bacterium RIFCSPHIGHO2_12_FULL_38_9</name>
    <dbReference type="NCBI Taxonomy" id="1801997"/>
    <lineage>
        <taxon>Bacteria</taxon>
        <taxon>Candidatus Portnoyibacteriota</taxon>
    </lineage>
</organism>
<sequence length="216" mass="25553">MFRYFWFSGKKPFLNNFLNLFFWFFILLGIFYFFRFGQAVHPVFSGIMAWLSALVLTLPHIIYQKSRLKEIYSLKFPLCLELLAFLSLILPWLGTFIFYRFGFGYDSFVHFNVSFIGGLIAFLTIRGLFEKQKKKKLFVLIFLIVIFGGVFNEFFQIYGDKWWGTEMSGEKEEPDDTRRDLVYDVFGALTGMLIVSIKGEKWIQNIKKTERLTNMS</sequence>
<feature type="transmembrane region" description="Helical" evidence="1">
    <location>
        <begin position="82"/>
        <end position="101"/>
    </location>
</feature>
<accession>A0A1G2FH84</accession>
<feature type="transmembrane region" description="Helical" evidence="1">
    <location>
        <begin position="181"/>
        <end position="199"/>
    </location>
</feature>
<dbReference type="STRING" id="1801997.A3J64_03670"/>
<evidence type="ECO:0000313" key="2">
    <source>
        <dbReference type="EMBL" id="OGZ36948.1"/>
    </source>
</evidence>
<dbReference type="AlphaFoldDB" id="A0A1G2FH84"/>
<feature type="transmembrane region" description="Helical" evidence="1">
    <location>
        <begin position="137"/>
        <end position="158"/>
    </location>
</feature>
<keyword evidence="1" id="KW-1133">Transmembrane helix</keyword>
<feature type="transmembrane region" description="Helical" evidence="1">
    <location>
        <begin position="107"/>
        <end position="125"/>
    </location>
</feature>
<gene>
    <name evidence="2" type="ORF">A3J64_03670</name>
</gene>
<protein>
    <submittedName>
        <fullName evidence="2">Uncharacterized protein</fullName>
    </submittedName>
</protein>